<reference evidence="2 3" key="1">
    <citation type="submission" date="2017-08" db="EMBL/GenBank/DDBJ databases">
        <title>Acidophilic green algal genome provides insights into adaptation to an acidic environment.</title>
        <authorList>
            <person name="Hirooka S."/>
            <person name="Hirose Y."/>
            <person name="Kanesaki Y."/>
            <person name="Higuchi S."/>
            <person name="Fujiwara T."/>
            <person name="Onuma R."/>
            <person name="Era A."/>
            <person name="Ohbayashi R."/>
            <person name="Uzuka A."/>
            <person name="Nozaki H."/>
            <person name="Yoshikawa H."/>
            <person name="Miyagishima S.Y."/>
        </authorList>
    </citation>
    <scope>NUCLEOTIDE SEQUENCE [LARGE SCALE GENOMIC DNA]</scope>
    <source>
        <strain evidence="2 3">NIES-2499</strain>
    </source>
</reference>
<evidence type="ECO:0000313" key="3">
    <source>
        <dbReference type="Proteomes" id="UP000232323"/>
    </source>
</evidence>
<evidence type="ECO:0000313" key="2">
    <source>
        <dbReference type="EMBL" id="GAX85485.1"/>
    </source>
</evidence>
<comment type="caution">
    <text evidence="2">The sequence shown here is derived from an EMBL/GenBank/DDBJ whole genome shotgun (WGS) entry which is preliminary data.</text>
</comment>
<keyword evidence="1" id="KW-0472">Membrane</keyword>
<keyword evidence="3" id="KW-1185">Reference proteome</keyword>
<name>A0A250XR04_9CHLO</name>
<dbReference type="EMBL" id="BEGY01000171">
    <property type="protein sequence ID" value="GAX85485.1"/>
    <property type="molecule type" value="Genomic_DNA"/>
</dbReference>
<feature type="transmembrane region" description="Helical" evidence="1">
    <location>
        <begin position="32"/>
        <end position="54"/>
    </location>
</feature>
<gene>
    <name evidence="2" type="ORF">CEUSTIGMA_g12901.t1</name>
</gene>
<keyword evidence="1" id="KW-1133">Transmembrane helix</keyword>
<keyword evidence="1" id="KW-0812">Transmembrane</keyword>
<dbReference type="Proteomes" id="UP000232323">
    <property type="component" value="Unassembled WGS sequence"/>
</dbReference>
<evidence type="ECO:0000256" key="1">
    <source>
        <dbReference type="SAM" id="Phobius"/>
    </source>
</evidence>
<organism evidence="2 3">
    <name type="scientific">Chlamydomonas eustigma</name>
    <dbReference type="NCBI Taxonomy" id="1157962"/>
    <lineage>
        <taxon>Eukaryota</taxon>
        <taxon>Viridiplantae</taxon>
        <taxon>Chlorophyta</taxon>
        <taxon>core chlorophytes</taxon>
        <taxon>Chlorophyceae</taxon>
        <taxon>CS clade</taxon>
        <taxon>Chlamydomonadales</taxon>
        <taxon>Chlamydomonadaceae</taxon>
        <taxon>Chlamydomonas</taxon>
    </lineage>
</organism>
<protein>
    <submittedName>
        <fullName evidence="2">Uncharacterized protein</fullName>
    </submittedName>
</protein>
<proteinExistence type="predicted"/>
<accession>A0A250XR04</accession>
<dbReference type="AlphaFoldDB" id="A0A250XR04"/>
<sequence length="148" mass="16089">MNKFRMLRTAAQVVDNGSPTQAANKSTVREPLLSICSHIMIIVMFLLLLTLMGYSPARKKIRSLSLNVSPLPTSRVPTVAHAPLIGDASVQRSISLQLQDSQGKCAYPGLGYETDELSMRGISSSDGDEESGLKLCSDNDAGKKFYRI</sequence>